<dbReference type="EMBL" id="JBHTLQ010000001">
    <property type="protein sequence ID" value="MFD1189075.1"/>
    <property type="molecule type" value="Genomic_DNA"/>
</dbReference>
<evidence type="ECO:0000313" key="2">
    <source>
        <dbReference type="Proteomes" id="UP001597216"/>
    </source>
</evidence>
<evidence type="ECO:0000313" key="1">
    <source>
        <dbReference type="EMBL" id="MFD1189075.1"/>
    </source>
</evidence>
<keyword evidence="2" id="KW-1185">Reference proteome</keyword>
<name>A0ABW3SWW3_9CAUL</name>
<dbReference type="Proteomes" id="UP001597216">
    <property type="component" value="Unassembled WGS sequence"/>
</dbReference>
<organism evidence="1 2">
    <name type="scientific">Phenylobacterium conjunctum</name>
    <dbReference type="NCBI Taxonomy" id="1298959"/>
    <lineage>
        <taxon>Bacteria</taxon>
        <taxon>Pseudomonadati</taxon>
        <taxon>Pseudomonadota</taxon>
        <taxon>Alphaproteobacteria</taxon>
        <taxon>Caulobacterales</taxon>
        <taxon>Caulobacteraceae</taxon>
        <taxon>Phenylobacterium</taxon>
    </lineage>
</organism>
<protein>
    <recommendedName>
        <fullName evidence="3">Transcriptional regulator, TetR family</fullName>
    </recommendedName>
</protein>
<proteinExistence type="predicted"/>
<dbReference type="RefSeq" id="WP_377352001.1">
    <property type="nucleotide sequence ID" value="NZ_JBHTLQ010000001.1"/>
</dbReference>
<accession>A0ABW3SWW3</accession>
<reference evidence="2" key="1">
    <citation type="journal article" date="2019" name="Int. J. Syst. Evol. Microbiol.">
        <title>The Global Catalogue of Microorganisms (GCM) 10K type strain sequencing project: providing services to taxonomists for standard genome sequencing and annotation.</title>
        <authorList>
            <consortium name="The Broad Institute Genomics Platform"/>
            <consortium name="The Broad Institute Genome Sequencing Center for Infectious Disease"/>
            <person name="Wu L."/>
            <person name="Ma J."/>
        </authorList>
    </citation>
    <scope>NUCLEOTIDE SEQUENCE [LARGE SCALE GENOMIC DNA]</scope>
    <source>
        <strain evidence="2">CCUG 55074</strain>
    </source>
</reference>
<evidence type="ECO:0008006" key="3">
    <source>
        <dbReference type="Google" id="ProtNLM"/>
    </source>
</evidence>
<gene>
    <name evidence="1" type="ORF">ACFQ27_00660</name>
</gene>
<comment type="caution">
    <text evidence="1">The sequence shown here is derived from an EMBL/GenBank/DDBJ whole genome shotgun (WGS) entry which is preliminary data.</text>
</comment>
<sequence length="160" mass="16964">MTDGFVLPLRERGQLAFPAEIAGWRRRPPSDTDLPGHVLCWNRSNAAPSPCVQIVALTGPLMRDEEVLAACCRYEPADIEDAVRITSIRFGDSLRLGKWLPTETTPDVAVALIGSACEVLLTASGMSTAAENLDNLLEVAAHGLFGPAPATAGGAMKAPR</sequence>